<dbReference type="AlphaFoldDB" id="K8DZN0"/>
<dbReference type="CDD" id="cd00565">
    <property type="entry name" value="Ubl_ThiS"/>
    <property type="match status" value="1"/>
</dbReference>
<dbReference type="Proteomes" id="UP000009315">
    <property type="component" value="Unassembled WGS sequence"/>
</dbReference>
<dbReference type="PANTHER" id="PTHR34472">
    <property type="entry name" value="SULFUR CARRIER PROTEIN THIS"/>
    <property type="match status" value="1"/>
</dbReference>
<dbReference type="NCBIfam" id="TIGR01683">
    <property type="entry name" value="thiS"/>
    <property type="match status" value="1"/>
</dbReference>
<dbReference type="STRING" id="1121428.DESHY_40124"/>
<evidence type="ECO:0000313" key="2">
    <source>
        <dbReference type="Proteomes" id="UP000009315"/>
    </source>
</evidence>
<keyword evidence="2" id="KW-1185">Reference proteome</keyword>
<organism evidence="1 2">
    <name type="scientific">Desulforamulus hydrothermalis Lam5 = DSM 18033</name>
    <dbReference type="NCBI Taxonomy" id="1121428"/>
    <lineage>
        <taxon>Bacteria</taxon>
        <taxon>Bacillati</taxon>
        <taxon>Bacillota</taxon>
        <taxon>Clostridia</taxon>
        <taxon>Eubacteriales</taxon>
        <taxon>Peptococcaceae</taxon>
        <taxon>Desulforamulus</taxon>
    </lineage>
</organism>
<dbReference type="OrthoDB" id="9810692at2"/>
<sequence>MKIFLNGKELAVEPGSTVACLLNRRGLRPDSIIVEYNYRLVKQDEWATIILQEGDNIEVLRFVGGG</sequence>
<dbReference type="EMBL" id="CAOS01000011">
    <property type="protein sequence ID" value="CCO08574.1"/>
    <property type="molecule type" value="Genomic_DNA"/>
</dbReference>
<dbReference type="Pfam" id="PF02597">
    <property type="entry name" value="ThiS"/>
    <property type="match status" value="1"/>
</dbReference>
<dbReference type="SUPFAM" id="SSF54285">
    <property type="entry name" value="MoaD/ThiS"/>
    <property type="match status" value="1"/>
</dbReference>
<evidence type="ECO:0000313" key="1">
    <source>
        <dbReference type="EMBL" id="CCO08574.1"/>
    </source>
</evidence>
<dbReference type="InterPro" id="IPR010035">
    <property type="entry name" value="Thi_S"/>
</dbReference>
<proteinExistence type="predicted"/>
<dbReference type="InterPro" id="IPR003749">
    <property type="entry name" value="ThiS/MoaD-like"/>
</dbReference>
<accession>K8DZN0</accession>
<dbReference type="PANTHER" id="PTHR34472:SF1">
    <property type="entry name" value="SULFUR CARRIER PROTEIN THIS"/>
    <property type="match status" value="1"/>
</dbReference>
<name>K8DZN0_9FIRM</name>
<dbReference type="InterPro" id="IPR012675">
    <property type="entry name" value="Beta-grasp_dom_sf"/>
</dbReference>
<protein>
    <submittedName>
        <fullName evidence="1">Sulfur transfer protein</fullName>
    </submittedName>
</protein>
<dbReference type="eggNOG" id="COG2104">
    <property type="taxonomic scope" value="Bacteria"/>
</dbReference>
<gene>
    <name evidence="1" type="primary">ThiS</name>
    <name evidence="1" type="ORF">DESHY_40124</name>
</gene>
<dbReference type="RefSeq" id="WP_008412071.1">
    <property type="nucleotide sequence ID" value="NZ_CAOS01000011.1"/>
</dbReference>
<dbReference type="Gene3D" id="3.10.20.30">
    <property type="match status" value="1"/>
</dbReference>
<comment type="caution">
    <text evidence="1">The sequence shown here is derived from an EMBL/GenBank/DDBJ whole genome shotgun (WGS) entry which is preliminary data.</text>
</comment>
<dbReference type="InterPro" id="IPR016155">
    <property type="entry name" value="Mopterin_synth/thiamin_S_b"/>
</dbReference>
<reference evidence="1 2" key="1">
    <citation type="journal article" date="2013" name="Genome Announc.">
        <title>Genome Sequence of the Sulfate-Reducing Bacterium Desulfotomaculum hydrothermale Lam5(T).</title>
        <authorList>
            <person name="Amin O."/>
            <person name="Fardeau M.L."/>
            <person name="Valette O."/>
            <person name="Hirschler-Rea A."/>
            <person name="Barbe V."/>
            <person name="Medigue C."/>
            <person name="Vacherie B."/>
            <person name="Ollivier B."/>
            <person name="Bertin P.N."/>
            <person name="Dolla A."/>
        </authorList>
    </citation>
    <scope>NUCLEOTIDE SEQUENCE [LARGE SCALE GENOMIC DNA]</scope>
    <source>
        <strain evidence="2">Lam5 / DSM 18033</strain>
    </source>
</reference>